<sequence>MAGRYAAEARACRHAAAQSAAEDEAQDAPATTWQSCGRAPHAGRRRGCRLAQEPGAARCAAGSVDSACRRAVALHHRQRRAAPKQASSGAGGRRPPRPRPSGPRGCPRPSCGVSGTSLSAAATDSRLARARAPSSVKQWRSALARLQGCWDGRSLLKSEGEEVPTPLFHLERGPWSRRSEHLPASPSSGPARPRGVPARGGALGQAQEEKMCAPRGNLRAFTGDL</sequence>
<accession>A0ABN9PUT0</accession>
<feature type="compositionally biased region" description="Polar residues" evidence="1">
    <location>
        <begin position="113"/>
        <end position="122"/>
    </location>
</feature>
<comment type="caution">
    <text evidence="2">The sequence shown here is derived from an EMBL/GenBank/DDBJ whole genome shotgun (WGS) entry which is preliminary data.</text>
</comment>
<evidence type="ECO:0000313" key="2">
    <source>
        <dbReference type="EMBL" id="CAK0796983.1"/>
    </source>
</evidence>
<organism evidence="2 3">
    <name type="scientific">Prorocentrum cordatum</name>
    <dbReference type="NCBI Taxonomy" id="2364126"/>
    <lineage>
        <taxon>Eukaryota</taxon>
        <taxon>Sar</taxon>
        <taxon>Alveolata</taxon>
        <taxon>Dinophyceae</taxon>
        <taxon>Prorocentrales</taxon>
        <taxon>Prorocentraceae</taxon>
        <taxon>Prorocentrum</taxon>
    </lineage>
</organism>
<feature type="region of interest" description="Disordered" evidence="1">
    <location>
        <begin position="16"/>
        <end position="46"/>
    </location>
</feature>
<feature type="compositionally biased region" description="Low complexity" evidence="1">
    <location>
        <begin position="102"/>
        <end position="112"/>
    </location>
</feature>
<protein>
    <submittedName>
        <fullName evidence="2">Uncharacterized protein</fullName>
    </submittedName>
</protein>
<dbReference type="Proteomes" id="UP001189429">
    <property type="component" value="Unassembled WGS sequence"/>
</dbReference>
<evidence type="ECO:0000313" key="3">
    <source>
        <dbReference type="Proteomes" id="UP001189429"/>
    </source>
</evidence>
<gene>
    <name evidence="2" type="ORF">PCOR1329_LOCUS6193</name>
</gene>
<feature type="compositionally biased region" description="Basic and acidic residues" evidence="1">
    <location>
        <begin position="172"/>
        <end position="181"/>
    </location>
</feature>
<feature type="compositionally biased region" description="Low complexity" evidence="1">
    <location>
        <begin position="183"/>
        <end position="195"/>
    </location>
</feature>
<keyword evidence="3" id="KW-1185">Reference proteome</keyword>
<proteinExistence type="predicted"/>
<name>A0ABN9PUT0_9DINO</name>
<dbReference type="EMBL" id="CAUYUJ010001658">
    <property type="protein sequence ID" value="CAK0796983.1"/>
    <property type="molecule type" value="Genomic_DNA"/>
</dbReference>
<feature type="region of interest" description="Disordered" evidence="1">
    <location>
        <begin position="72"/>
        <end position="136"/>
    </location>
</feature>
<reference evidence="2" key="1">
    <citation type="submission" date="2023-10" db="EMBL/GenBank/DDBJ databases">
        <authorList>
            <person name="Chen Y."/>
            <person name="Shah S."/>
            <person name="Dougan E. K."/>
            <person name="Thang M."/>
            <person name="Chan C."/>
        </authorList>
    </citation>
    <scope>NUCLEOTIDE SEQUENCE [LARGE SCALE GENOMIC DNA]</scope>
</reference>
<evidence type="ECO:0000256" key="1">
    <source>
        <dbReference type="SAM" id="MobiDB-lite"/>
    </source>
</evidence>
<feature type="region of interest" description="Disordered" evidence="1">
    <location>
        <begin position="172"/>
        <end position="225"/>
    </location>
</feature>
<feature type="compositionally biased region" description="Basic residues" evidence="1">
    <location>
        <begin position="72"/>
        <end position="82"/>
    </location>
</feature>